<name>A0A4R1MZM4_9FIRM</name>
<evidence type="ECO:0000313" key="1">
    <source>
        <dbReference type="EMBL" id="TCK98736.1"/>
    </source>
</evidence>
<keyword evidence="2" id="KW-1185">Reference proteome</keyword>
<reference evidence="1 2" key="1">
    <citation type="submission" date="2019-03" db="EMBL/GenBank/DDBJ databases">
        <title>Genomic Encyclopedia of Type Strains, Phase IV (KMG-IV): sequencing the most valuable type-strain genomes for metagenomic binning, comparative biology and taxonomic classification.</title>
        <authorList>
            <person name="Goeker M."/>
        </authorList>
    </citation>
    <scope>NUCLEOTIDE SEQUENCE [LARGE SCALE GENOMIC DNA]</scope>
    <source>
        <strain evidence="1 2">DSM 24176</strain>
    </source>
</reference>
<sequence>MLRHMYKKAFEQSRVNVDTIIKNLGIKDE</sequence>
<dbReference type="EMBL" id="SMGQ01000011">
    <property type="protein sequence ID" value="TCK98736.1"/>
    <property type="molecule type" value="Genomic_DNA"/>
</dbReference>
<dbReference type="AlphaFoldDB" id="A0A4R1MZM4"/>
<protein>
    <submittedName>
        <fullName evidence="1">Uncharacterized protein</fullName>
    </submittedName>
</protein>
<organism evidence="1 2">
    <name type="scientific">Natranaerovirga hydrolytica</name>
    <dbReference type="NCBI Taxonomy" id="680378"/>
    <lineage>
        <taxon>Bacteria</taxon>
        <taxon>Bacillati</taxon>
        <taxon>Bacillota</taxon>
        <taxon>Clostridia</taxon>
        <taxon>Lachnospirales</taxon>
        <taxon>Natranaerovirgaceae</taxon>
        <taxon>Natranaerovirga</taxon>
    </lineage>
</organism>
<evidence type="ECO:0000313" key="2">
    <source>
        <dbReference type="Proteomes" id="UP000294545"/>
    </source>
</evidence>
<comment type="caution">
    <text evidence="1">The sequence shown here is derived from an EMBL/GenBank/DDBJ whole genome shotgun (WGS) entry which is preliminary data.</text>
</comment>
<proteinExistence type="predicted"/>
<dbReference type="Proteomes" id="UP000294545">
    <property type="component" value="Unassembled WGS sequence"/>
</dbReference>
<gene>
    <name evidence="1" type="ORF">EDC19_1171</name>
</gene>
<accession>A0A4R1MZM4</accession>